<feature type="transmembrane region" description="Helical" evidence="1">
    <location>
        <begin position="6"/>
        <end position="25"/>
    </location>
</feature>
<dbReference type="GO" id="GO:0009245">
    <property type="term" value="P:lipid A biosynthetic process"/>
    <property type="evidence" value="ECO:0007669"/>
    <property type="project" value="InterPro"/>
</dbReference>
<feature type="transmembrane region" description="Helical" evidence="1">
    <location>
        <begin position="37"/>
        <end position="59"/>
    </location>
</feature>
<keyword evidence="1" id="KW-0812">Transmembrane</keyword>
<dbReference type="Proteomes" id="UP000001052">
    <property type="component" value="Chromosome"/>
</dbReference>
<protein>
    <recommendedName>
        <fullName evidence="2">Lipid A biosynthesis N-terminal domain-containing protein</fullName>
    </recommendedName>
</protein>
<evidence type="ECO:0000256" key="1">
    <source>
        <dbReference type="SAM" id="Phobius"/>
    </source>
</evidence>
<evidence type="ECO:0000313" key="3">
    <source>
        <dbReference type="EMBL" id="ACV69428.1"/>
    </source>
</evidence>
<reference evidence="3 4" key="2">
    <citation type="journal article" date="2010" name="Stand. Genomic Sci.">
        <title>Complete genome sequence of Desulfohalobium retbaense type strain (HR(100)).</title>
        <authorList>
            <person name="Spring S."/>
            <person name="Nolan M."/>
            <person name="Lapidus A."/>
            <person name="Glavina Del Rio T."/>
            <person name="Copeland A."/>
            <person name="Tice H."/>
            <person name="Cheng J.F."/>
            <person name="Lucas S."/>
            <person name="Land M."/>
            <person name="Chen F."/>
            <person name="Bruce D."/>
            <person name="Goodwin L."/>
            <person name="Pitluck S."/>
            <person name="Ivanova N."/>
            <person name="Mavromatis K."/>
            <person name="Mikhailova N."/>
            <person name="Pati A."/>
            <person name="Chen A."/>
            <person name="Palaniappan K."/>
            <person name="Hauser L."/>
            <person name="Chang Y.J."/>
            <person name="Jeffries C.D."/>
            <person name="Munk C."/>
            <person name="Kiss H."/>
            <person name="Chain P."/>
            <person name="Han C."/>
            <person name="Brettin T."/>
            <person name="Detter J.C."/>
            <person name="Schuler E."/>
            <person name="Goker M."/>
            <person name="Rohde M."/>
            <person name="Bristow J."/>
            <person name="Eisen J.A."/>
            <person name="Markowitz V."/>
            <person name="Hugenholtz P."/>
            <person name="Kyrpides N.C."/>
            <person name="Klenk H.P."/>
        </authorList>
    </citation>
    <scope>NUCLEOTIDE SEQUENCE [LARGE SCALE GENOMIC DNA]</scope>
    <source>
        <strain evidence="3 4">DSM 5692</strain>
    </source>
</reference>
<dbReference type="EMBL" id="CP001734">
    <property type="protein sequence ID" value="ACV69428.1"/>
    <property type="molecule type" value="Genomic_DNA"/>
</dbReference>
<keyword evidence="1" id="KW-1133">Transmembrane helix</keyword>
<proteinExistence type="predicted"/>
<feature type="domain" description="Lipid A biosynthesis N-terminal" evidence="2">
    <location>
        <begin position="12"/>
        <end position="81"/>
    </location>
</feature>
<dbReference type="RefSeq" id="WP_015752569.1">
    <property type="nucleotide sequence ID" value="NC_013223.1"/>
</dbReference>
<evidence type="ECO:0000259" key="2">
    <source>
        <dbReference type="Pfam" id="PF07578"/>
    </source>
</evidence>
<dbReference type="InterPro" id="IPR011499">
    <property type="entry name" value="Lipid_A_biosynth_N"/>
</dbReference>
<gene>
    <name evidence="3" type="ordered locus">Dret_2144</name>
</gene>
<dbReference type="AlphaFoldDB" id="C8X4F4"/>
<reference evidence="4" key="1">
    <citation type="submission" date="2009-09" db="EMBL/GenBank/DDBJ databases">
        <title>The complete chromosome of Desulfohalobium retbaense DSM 5692.</title>
        <authorList>
            <consortium name="US DOE Joint Genome Institute (JGI-PGF)"/>
            <person name="Lucas S."/>
            <person name="Copeland A."/>
            <person name="Lapidus A."/>
            <person name="Glavina del Rio T."/>
            <person name="Dalin E."/>
            <person name="Tice H."/>
            <person name="Bruce D."/>
            <person name="Goodwin L."/>
            <person name="Pitluck S."/>
            <person name="Kyrpides N."/>
            <person name="Mavromatis K."/>
            <person name="Ivanova N."/>
            <person name="Mikhailova N."/>
            <person name="Munk A.C."/>
            <person name="Brettin T."/>
            <person name="Detter J.C."/>
            <person name="Han C."/>
            <person name="Tapia R."/>
            <person name="Larimer F."/>
            <person name="Land M."/>
            <person name="Hauser L."/>
            <person name="Markowitz V."/>
            <person name="Cheng J.-F."/>
            <person name="Hugenholtz P."/>
            <person name="Woyke T."/>
            <person name="Wu D."/>
            <person name="Spring S."/>
            <person name="Klenk H.-P."/>
            <person name="Eisen J.A."/>
        </authorList>
    </citation>
    <scope>NUCLEOTIDE SEQUENCE [LARGE SCALE GENOMIC DNA]</scope>
    <source>
        <strain evidence="4">DSM 5692</strain>
    </source>
</reference>
<dbReference type="KEGG" id="drt:Dret_2144"/>
<dbReference type="Pfam" id="PF07578">
    <property type="entry name" value="LAB_N"/>
    <property type="match status" value="1"/>
</dbReference>
<dbReference type="GO" id="GO:0016020">
    <property type="term" value="C:membrane"/>
    <property type="evidence" value="ECO:0007669"/>
    <property type="project" value="GOC"/>
</dbReference>
<dbReference type="STRING" id="485915.Dret_2144"/>
<accession>C8X4F4</accession>
<keyword evidence="4" id="KW-1185">Reference proteome</keyword>
<dbReference type="GO" id="GO:0008915">
    <property type="term" value="F:lipid-A-disaccharide synthase activity"/>
    <property type="evidence" value="ECO:0007669"/>
    <property type="project" value="InterPro"/>
</dbReference>
<evidence type="ECO:0000313" key="4">
    <source>
        <dbReference type="Proteomes" id="UP000001052"/>
    </source>
</evidence>
<dbReference type="HOGENOM" id="CLU_2436029_0_0_7"/>
<organism evidence="3 4">
    <name type="scientific">Desulfohalobium retbaense (strain ATCC 49708 / DSM 5692 / JCM 16813 / HR100)</name>
    <dbReference type="NCBI Taxonomy" id="485915"/>
    <lineage>
        <taxon>Bacteria</taxon>
        <taxon>Pseudomonadati</taxon>
        <taxon>Thermodesulfobacteriota</taxon>
        <taxon>Desulfovibrionia</taxon>
        <taxon>Desulfovibrionales</taxon>
        <taxon>Desulfohalobiaceae</taxon>
        <taxon>Desulfohalobium</taxon>
    </lineage>
</organism>
<dbReference type="OrthoDB" id="9793186at2"/>
<keyword evidence="1" id="KW-0472">Membrane</keyword>
<name>C8X4F4_DESRD</name>
<sequence>MPSTSEWWLLVLGICGQSVLFGVLFRNWVRRDSTAGVAVAPGWWGLACGAAFLVLIAAWLRRDVVLFAGQSAALFLYAREVVWLRRRDKM</sequence>
<dbReference type="eggNOG" id="COG3952">
    <property type="taxonomic scope" value="Bacteria"/>
</dbReference>